<protein>
    <submittedName>
        <fullName evidence="2">Toxin-antitoxin system toxin component, PIN family</fullName>
    </submittedName>
</protein>
<reference evidence="2 3" key="2">
    <citation type="submission" date="2022-01" db="EMBL/GenBank/DDBJ databases">
        <title>Lysobacter chinensis sp. nov., a bacterium isolated from cow dung compost.</title>
        <authorList>
            <person name="Liu Y."/>
        </authorList>
    </citation>
    <scope>NUCLEOTIDE SEQUENCE [LARGE SCALE GENOMIC DNA]</scope>
    <source>
        <strain evidence="2 3">TLK-CK17</strain>
    </source>
</reference>
<evidence type="ECO:0000313" key="3">
    <source>
        <dbReference type="Proteomes" id="UP001430796"/>
    </source>
</evidence>
<dbReference type="PANTHER" id="PTHR34610">
    <property type="entry name" value="SSL7007 PROTEIN"/>
    <property type="match status" value="1"/>
</dbReference>
<gene>
    <name evidence="2" type="ORF">L3V18_11590</name>
</gene>
<dbReference type="InterPro" id="IPR029060">
    <property type="entry name" value="PIN-like_dom_sf"/>
</dbReference>
<dbReference type="NCBIfam" id="TIGR00305">
    <property type="entry name" value="putative toxin-antitoxin system toxin component, PIN family"/>
    <property type="match status" value="1"/>
</dbReference>
<dbReference type="PANTHER" id="PTHR34610:SF3">
    <property type="entry name" value="SSL7007 PROTEIN"/>
    <property type="match status" value="1"/>
</dbReference>
<dbReference type="RefSeq" id="WP_237055309.1">
    <property type="nucleotide sequence ID" value="NZ_JAKJPO010000007.1"/>
</dbReference>
<keyword evidence="3" id="KW-1185">Reference proteome</keyword>
<name>A0ABS9HW67_9GAMM</name>
<evidence type="ECO:0000313" key="2">
    <source>
        <dbReference type="EMBL" id="MCF7222424.1"/>
    </source>
</evidence>
<proteinExistence type="predicted"/>
<dbReference type="Proteomes" id="UP001430796">
    <property type="component" value="Unassembled WGS sequence"/>
</dbReference>
<dbReference type="InterPro" id="IPR002850">
    <property type="entry name" value="PIN_toxin-like"/>
</dbReference>
<reference evidence="3" key="1">
    <citation type="submission" date="2022-01" db="EMBL/GenBank/DDBJ databases">
        <title>Lysobacter chinensis sp. nov., a bacterium isolated from cow dung compost.</title>
        <authorList>
            <person name="Zhou L.Y."/>
        </authorList>
    </citation>
    <scope>NUCLEOTIDE SEQUENCE [LARGE SCALE GENOMIC DNA]</scope>
    <source>
        <strain evidence="3">TLK-CK17</strain>
    </source>
</reference>
<feature type="domain" description="PIN" evidence="1">
    <location>
        <begin position="9"/>
        <end position="121"/>
    </location>
</feature>
<sequence length="162" mass="17951">MTLPAGPSRIVLDTNAWLDLLVFSDPRIDAIRAALDSGMLEAVTNAECREEWRRVLGYPLLALEPDRRLALIEAFDATAACLDTQPVEVPALPRCRDPDDQKFLELALAANARWLVSRDKALLKLDRHTRRGGLFAILVPEAWPDGKPAMSSGFRSRTDTTA</sequence>
<evidence type="ECO:0000259" key="1">
    <source>
        <dbReference type="Pfam" id="PF13470"/>
    </source>
</evidence>
<accession>A0ABS9HW67</accession>
<dbReference type="Pfam" id="PF13470">
    <property type="entry name" value="PIN_3"/>
    <property type="match status" value="1"/>
</dbReference>
<organism evidence="2 3">
    <name type="scientific">Marilutibacter chinensis</name>
    <dbReference type="NCBI Taxonomy" id="2912247"/>
    <lineage>
        <taxon>Bacteria</taxon>
        <taxon>Pseudomonadati</taxon>
        <taxon>Pseudomonadota</taxon>
        <taxon>Gammaproteobacteria</taxon>
        <taxon>Lysobacterales</taxon>
        <taxon>Lysobacteraceae</taxon>
        <taxon>Marilutibacter</taxon>
    </lineage>
</organism>
<dbReference type="EMBL" id="JAKJPO010000007">
    <property type="protein sequence ID" value="MCF7222424.1"/>
    <property type="molecule type" value="Genomic_DNA"/>
</dbReference>
<comment type="caution">
    <text evidence="2">The sequence shown here is derived from an EMBL/GenBank/DDBJ whole genome shotgun (WGS) entry which is preliminary data.</text>
</comment>
<dbReference type="SUPFAM" id="SSF88723">
    <property type="entry name" value="PIN domain-like"/>
    <property type="match status" value="1"/>
</dbReference>
<dbReference type="InterPro" id="IPR002716">
    <property type="entry name" value="PIN_dom"/>
</dbReference>